<reference evidence="1" key="1">
    <citation type="submission" date="2023-05" db="EMBL/GenBank/DDBJ databases">
        <authorList>
            <consortium name="ELIXIR-Norway"/>
        </authorList>
    </citation>
    <scope>NUCLEOTIDE SEQUENCE</scope>
</reference>
<accession>A0AC59Y131</accession>
<name>A0AC59Y131_RANTA</name>
<evidence type="ECO:0000313" key="2">
    <source>
        <dbReference type="Proteomes" id="UP001162501"/>
    </source>
</evidence>
<organism evidence="1 2">
    <name type="scientific">Rangifer tarandus platyrhynchus</name>
    <name type="common">Svalbard reindeer</name>
    <dbReference type="NCBI Taxonomy" id="3082113"/>
    <lineage>
        <taxon>Eukaryota</taxon>
        <taxon>Metazoa</taxon>
        <taxon>Chordata</taxon>
        <taxon>Craniata</taxon>
        <taxon>Vertebrata</taxon>
        <taxon>Euteleostomi</taxon>
        <taxon>Mammalia</taxon>
        <taxon>Eutheria</taxon>
        <taxon>Laurasiatheria</taxon>
        <taxon>Artiodactyla</taxon>
        <taxon>Ruminantia</taxon>
        <taxon>Pecora</taxon>
        <taxon>Cervidae</taxon>
        <taxon>Odocoileinae</taxon>
        <taxon>Rangifer</taxon>
    </lineage>
</organism>
<dbReference type="EMBL" id="OX596085">
    <property type="protein sequence ID" value="CAM9288786.1"/>
    <property type="molecule type" value="Genomic_DNA"/>
</dbReference>
<dbReference type="Proteomes" id="UP001162501">
    <property type="component" value="Chromosome 1"/>
</dbReference>
<proteinExistence type="predicted"/>
<evidence type="ECO:0000313" key="1">
    <source>
        <dbReference type="EMBL" id="CAM9288786.1"/>
    </source>
</evidence>
<gene>
    <name evidence="1" type="ORF">MRATA1EN22A_LOCUS478</name>
</gene>
<reference evidence="1" key="2">
    <citation type="submission" date="2025-03" db="EMBL/GenBank/DDBJ databases">
        <authorList>
            <consortium name="ELIXIR-Norway"/>
            <consortium name="Elixir Norway"/>
        </authorList>
    </citation>
    <scope>NUCLEOTIDE SEQUENCE</scope>
</reference>
<protein>
    <submittedName>
        <fullName evidence="1">Uncharacterized protein</fullName>
    </submittedName>
</protein>
<sequence length="113" mass="12893">MCVTRYLLGRGLLCAAHLYELHHKALAAAALGLHWSNTMIMFYEVLLRLHYGYILVMLWLPLGLQHQPGERVCYGCRASQERINLSAIPSAPRIFFQPSHALLPWVPQTVRIV</sequence>